<accession>A0A5C8LZ18</accession>
<sequence>MKMLMLAAALATSFSAAAEWIYDKDVDLMTDRDTSVVIALGEPRGAVVVRCDGKDGYDVYFNFDDYLGNKSNNIALRFDQGEVKVLQAESGTGGDSRFLRNEDSAVVIKQIKDSKRLVVRGTDYKNVPNTFVVNLSGFSEQASKLGCLNGIL</sequence>
<evidence type="ECO:0000313" key="3">
    <source>
        <dbReference type="Proteomes" id="UP000321814"/>
    </source>
</evidence>
<proteinExistence type="predicted"/>
<dbReference type="RefSeq" id="WP_147903303.1">
    <property type="nucleotide sequence ID" value="NZ_BAAAGC010000017.1"/>
</dbReference>
<comment type="caution">
    <text evidence="2">The sequence shown here is derived from an EMBL/GenBank/DDBJ whole genome shotgun (WGS) entry which is preliminary data.</text>
</comment>
<dbReference type="OrthoDB" id="7831428at2"/>
<reference evidence="2 3" key="1">
    <citation type="submission" date="2019-08" db="EMBL/GenBank/DDBJ databases">
        <title>Draft genome analysis of Rheinheimera tangshanensis isolated from the roots of fresh rice plants (Oryza sativa).</title>
        <authorList>
            <person name="Yu Q."/>
            <person name="Qi Y."/>
            <person name="Zhang H."/>
            <person name="Pu J."/>
        </authorList>
    </citation>
    <scope>NUCLEOTIDE SEQUENCE [LARGE SCALE GENOMIC DNA]</scope>
    <source>
        <strain evidence="2 3">JA3-B52</strain>
    </source>
</reference>
<dbReference type="AlphaFoldDB" id="A0A5C8LZ18"/>
<evidence type="ECO:0000313" key="2">
    <source>
        <dbReference type="EMBL" id="TXK82047.1"/>
    </source>
</evidence>
<feature type="chain" id="PRO_5022881885" evidence="1">
    <location>
        <begin position="19"/>
        <end position="152"/>
    </location>
</feature>
<protein>
    <submittedName>
        <fullName evidence="2">Uncharacterized protein</fullName>
    </submittedName>
</protein>
<gene>
    <name evidence="2" type="ORF">FU839_03935</name>
</gene>
<keyword evidence="3" id="KW-1185">Reference proteome</keyword>
<dbReference type="Proteomes" id="UP000321814">
    <property type="component" value="Unassembled WGS sequence"/>
</dbReference>
<dbReference type="EMBL" id="VRLR01000002">
    <property type="protein sequence ID" value="TXK82047.1"/>
    <property type="molecule type" value="Genomic_DNA"/>
</dbReference>
<name>A0A5C8LZ18_9GAMM</name>
<evidence type="ECO:0000256" key="1">
    <source>
        <dbReference type="SAM" id="SignalP"/>
    </source>
</evidence>
<keyword evidence="1" id="KW-0732">Signal</keyword>
<feature type="signal peptide" evidence="1">
    <location>
        <begin position="1"/>
        <end position="18"/>
    </location>
</feature>
<organism evidence="2 3">
    <name type="scientific">Rheinheimera tangshanensis</name>
    <dbReference type="NCBI Taxonomy" id="400153"/>
    <lineage>
        <taxon>Bacteria</taxon>
        <taxon>Pseudomonadati</taxon>
        <taxon>Pseudomonadota</taxon>
        <taxon>Gammaproteobacteria</taxon>
        <taxon>Chromatiales</taxon>
        <taxon>Chromatiaceae</taxon>
        <taxon>Rheinheimera</taxon>
    </lineage>
</organism>